<dbReference type="Pfam" id="PF06835">
    <property type="entry name" value="LptC"/>
    <property type="match status" value="1"/>
</dbReference>
<keyword evidence="1" id="KW-0472">Membrane</keyword>
<dbReference type="GO" id="GO:0015221">
    <property type="term" value="F:lipopolysaccharide transmembrane transporter activity"/>
    <property type="evidence" value="ECO:0007669"/>
    <property type="project" value="InterPro"/>
</dbReference>
<gene>
    <name evidence="2" type="ORF">B5P45_21420</name>
</gene>
<dbReference type="Proteomes" id="UP000232163">
    <property type="component" value="Unassembled WGS sequence"/>
</dbReference>
<dbReference type="AlphaFoldDB" id="A0A2N9VU21"/>
<protein>
    <submittedName>
        <fullName evidence="2">LPS export ABC transporter periplasmic protein LptC</fullName>
    </submittedName>
</protein>
<dbReference type="InterPro" id="IPR026265">
    <property type="entry name" value="LptC"/>
</dbReference>
<name>A0A2N9VU21_9HYPH</name>
<reference evidence="3" key="1">
    <citation type="journal article" date="2017" name="Int J Environ Stud">
        <title>Does the Miocene-Pliocene relict legume Oxytropis triphylla form nitrogen-fixing nodules with a combination of bacterial strains?</title>
        <authorList>
            <person name="Safronova V."/>
            <person name="Belimov A."/>
            <person name="Sazanova A."/>
            <person name="Kuznetsova I."/>
            <person name="Popova J."/>
            <person name="Andronov E."/>
            <person name="Verkhozina A."/>
            <person name="Tikhonovich I."/>
        </authorList>
    </citation>
    <scope>NUCLEOTIDE SEQUENCE [LARGE SCALE GENOMIC DNA]</scope>
    <source>
        <strain evidence="3">Tri-38</strain>
    </source>
</reference>
<dbReference type="EMBL" id="MZMT01000049">
    <property type="protein sequence ID" value="PIO42989.1"/>
    <property type="molecule type" value="Genomic_DNA"/>
</dbReference>
<evidence type="ECO:0000313" key="3">
    <source>
        <dbReference type="Proteomes" id="UP000232163"/>
    </source>
</evidence>
<keyword evidence="3" id="KW-1185">Reference proteome</keyword>
<dbReference type="KEGG" id="pht:BLM14_16675"/>
<dbReference type="NCBIfam" id="TIGR04409">
    <property type="entry name" value="LptC_YrbK"/>
    <property type="match status" value="1"/>
</dbReference>
<feature type="transmembrane region" description="Helical" evidence="1">
    <location>
        <begin position="53"/>
        <end position="72"/>
    </location>
</feature>
<evidence type="ECO:0000256" key="1">
    <source>
        <dbReference type="SAM" id="Phobius"/>
    </source>
</evidence>
<organism evidence="2 3">
    <name type="scientific">Phyllobacterium zundukense</name>
    <dbReference type="NCBI Taxonomy" id="1867719"/>
    <lineage>
        <taxon>Bacteria</taxon>
        <taxon>Pseudomonadati</taxon>
        <taxon>Pseudomonadota</taxon>
        <taxon>Alphaproteobacteria</taxon>
        <taxon>Hyphomicrobiales</taxon>
        <taxon>Phyllobacteriaceae</taxon>
        <taxon>Phyllobacterium</taxon>
    </lineage>
</organism>
<evidence type="ECO:0000313" key="2">
    <source>
        <dbReference type="EMBL" id="PIO42989.1"/>
    </source>
</evidence>
<dbReference type="GO" id="GO:0005886">
    <property type="term" value="C:plasma membrane"/>
    <property type="evidence" value="ECO:0007669"/>
    <property type="project" value="InterPro"/>
</dbReference>
<dbReference type="InterPro" id="IPR010664">
    <property type="entry name" value="LipoPS_assembly_LptC-rel"/>
</dbReference>
<proteinExistence type="predicted"/>
<keyword evidence="1" id="KW-1133">Transmembrane helix</keyword>
<keyword evidence="1" id="KW-0812">Transmembrane</keyword>
<dbReference type="OrthoDB" id="7873824at2"/>
<comment type="caution">
    <text evidence="2">The sequence shown here is derived from an EMBL/GenBank/DDBJ whole genome shotgun (WGS) entry which is preliminary data.</text>
</comment>
<sequence>MSIERNDLHPERDATADADHHAEVARQFAASDKDSTVFRAAERHSRRVRFLKFALPTVALIGAAVFSWFTFFSTSSVPSNISLDNAGIEDGKLVMTNPKLDGFTKDKLPYKMSAVRALQEVGNSNVISLEGIDAEIPLGTELRAQVKAKSGVFDNANRQLTLDSDISLTTSDGITARLQSADIDIAGNAMSTDQPVSINNSNSSITADSMQITENGKVMTFEKRVRLVIQPTKLQEGGKEIKSPE</sequence>
<dbReference type="Gene3D" id="2.60.450.10">
    <property type="entry name" value="Lipopolysaccharide (LPS) transport protein A like domain"/>
    <property type="match status" value="1"/>
</dbReference>
<accession>A0A2N9VU21</accession>